<dbReference type="GeneID" id="16071071"/>
<dbReference type="EMBL" id="GL832978">
    <property type="protein sequence ID" value="EGD77627.1"/>
    <property type="molecule type" value="Genomic_DNA"/>
</dbReference>
<keyword evidence="2" id="KW-1185">Reference proteome</keyword>
<evidence type="ECO:0000313" key="2">
    <source>
        <dbReference type="Proteomes" id="UP000007799"/>
    </source>
</evidence>
<evidence type="ECO:0000313" key="1">
    <source>
        <dbReference type="EMBL" id="EGD77627.1"/>
    </source>
</evidence>
<organism evidence="2">
    <name type="scientific">Salpingoeca rosetta (strain ATCC 50818 / BSB-021)</name>
    <dbReference type="NCBI Taxonomy" id="946362"/>
    <lineage>
        <taxon>Eukaryota</taxon>
        <taxon>Choanoflagellata</taxon>
        <taxon>Craspedida</taxon>
        <taxon>Salpingoecidae</taxon>
        <taxon>Salpingoeca</taxon>
    </lineage>
</organism>
<dbReference type="Proteomes" id="UP000007799">
    <property type="component" value="Unassembled WGS sequence"/>
</dbReference>
<dbReference type="InParanoid" id="F2UKH8"/>
<sequence>MASSTHQGGVQLVNRESSPFYLAGQLNPSWRCTRDPRPSRQACGQVCRDELPKCQGILQQCSLEVCVSDFADRFDAVDQELQDLDAQRLLLAVASVHFDQPQPIRPVLVEPRPDMVPVREPPQYKPAVRVFTLQESCRNVRFLGDTTRSVSRFLWRKDESEWHSEKACFLLNTINGGSGIDLSKFPEFKDALSVSSSLSRYIQVRHDVAVPTDAVPAVFLLFTWSEVAQRLGSSHVLRLFRDSGFRVQPGPVLRV</sequence>
<dbReference type="RefSeq" id="XP_004990515.1">
    <property type="nucleotide sequence ID" value="XM_004990458.1"/>
</dbReference>
<proteinExistence type="predicted"/>
<name>F2UKH8_SALR5</name>
<dbReference type="AlphaFoldDB" id="F2UKH8"/>
<gene>
    <name evidence="1" type="ORF">PTSG_12780</name>
</gene>
<accession>F2UKH8</accession>
<protein>
    <submittedName>
        <fullName evidence="1">Uncharacterized protein</fullName>
    </submittedName>
</protein>
<dbReference type="KEGG" id="sre:PTSG_12780"/>
<reference evidence="1" key="1">
    <citation type="submission" date="2009-08" db="EMBL/GenBank/DDBJ databases">
        <title>Annotation of Salpingoeca rosetta.</title>
        <authorList>
            <consortium name="The Broad Institute Genome Sequencing Platform"/>
            <person name="Russ C."/>
            <person name="Cuomo C."/>
            <person name="Burger G."/>
            <person name="Gray M.W."/>
            <person name="Holland P.W.H."/>
            <person name="King N."/>
            <person name="Lang F.B.F."/>
            <person name="Roger A.J."/>
            <person name="Ruiz-Trillo I."/>
            <person name="Young S.K."/>
            <person name="Zeng Q."/>
            <person name="Gargeya S."/>
            <person name="Alvarado L."/>
            <person name="Berlin A."/>
            <person name="Chapman S.B."/>
            <person name="Chen Z."/>
            <person name="Freedman E."/>
            <person name="Gellesch M."/>
            <person name="Goldberg J."/>
            <person name="Griggs A."/>
            <person name="Gujja S."/>
            <person name="Heilman E."/>
            <person name="Heiman D."/>
            <person name="Howarth C."/>
            <person name="Mehta T."/>
            <person name="Neiman D."/>
            <person name="Pearson M."/>
            <person name="Roberts A."/>
            <person name="Saif S."/>
            <person name="Shea T."/>
            <person name="Shenoy N."/>
            <person name="Sisk P."/>
            <person name="Stolte C."/>
            <person name="Sykes S."/>
            <person name="White J."/>
            <person name="Yandava C."/>
            <person name="Haas B."/>
            <person name="Nusbaum C."/>
            <person name="Birren B."/>
        </authorList>
    </citation>
    <scope>NUCLEOTIDE SEQUENCE [LARGE SCALE GENOMIC DNA]</scope>
    <source>
        <strain evidence="1">ATCC 50818</strain>
    </source>
</reference>